<evidence type="ECO:0000313" key="1">
    <source>
        <dbReference type="EMBL" id="CAE0368428.1"/>
    </source>
</evidence>
<dbReference type="EMBL" id="HBIJ01013565">
    <property type="protein sequence ID" value="CAE0368428.1"/>
    <property type="molecule type" value="Transcribed_RNA"/>
</dbReference>
<reference evidence="1" key="1">
    <citation type="submission" date="2021-01" db="EMBL/GenBank/DDBJ databases">
        <authorList>
            <person name="Corre E."/>
            <person name="Pelletier E."/>
            <person name="Niang G."/>
            <person name="Scheremetjew M."/>
            <person name="Finn R."/>
            <person name="Kale V."/>
            <person name="Holt S."/>
            <person name="Cochrane G."/>
            <person name="Meng A."/>
            <person name="Brown T."/>
            <person name="Cohen L."/>
        </authorList>
    </citation>
    <scope>NUCLEOTIDE SEQUENCE</scope>
    <source>
        <strain evidence="1">CCMP1510</strain>
    </source>
</reference>
<gene>
    <name evidence="1" type="ORF">ALAG00032_LOCUS9191</name>
</gene>
<protein>
    <submittedName>
        <fullName evidence="1">Uncharacterized protein</fullName>
    </submittedName>
</protein>
<proteinExistence type="predicted"/>
<organism evidence="1">
    <name type="scientific">Aureoumbra lagunensis</name>
    <dbReference type="NCBI Taxonomy" id="44058"/>
    <lineage>
        <taxon>Eukaryota</taxon>
        <taxon>Sar</taxon>
        <taxon>Stramenopiles</taxon>
        <taxon>Ochrophyta</taxon>
        <taxon>Pelagophyceae</taxon>
        <taxon>Pelagomonadales</taxon>
        <taxon>Aureoumbra</taxon>
    </lineage>
</organism>
<accession>A0A7S3NN90</accession>
<name>A0A7S3NN90_9STRA</name>
<dbReference type="AlphaFoldDB" id="A0A7S3NN90"/>
<sequence>MLEALAGGIRIYDVVKKKEARPAAVVTDKQQKELDANVKAKIEKYGNAVTFGEFDERLDKVDAKLDALDFKSNGLYIFMIVTALEKAYSGNEDHRLKREEFKIKKNNNWFWQSDE</sequence>